<dbReference type="AlphaFoldDB" id="B4KRN5"/>
<dbReference type="Proteomes" id="UP000009192">
    <property type="component" value="Unassembled WGS sequence"/>
</dbReference>
<dbReference type="OrthoDB" id="7830973at2759"/>
<evidence type="ECO:0000313" key="3">
    <source>
        <dbReference type="Proteomes" id="UP000009192"/>
    </source>
</evidence>
<evidence type="ECO:0000313" key="2">
    <source>
        <dbReference type="EMBL" id="EDW08305.1"/>
    </source>
</evidence>
<dbReference type="EMBL" id="CH933808">
    <property type="protein sequence ID" value="EDW08305.1"/>
    <property type="molecule type" value="Genomic_DNA"/>
</dbReference>
<sequence>MKLTLILALLLATVSLMQAAPDSNPYQAIQSAYDLSGQPVREKRASYHGDYYICYPSRVVYSYHNIPSSLGSHRRSSYDYDSYARKNRGNLDHEVDYFGG</sequence>
<evidence type="ECO:0000256" key="1">
    <source>
        <dbReference type="SAM" id="SignalP"/>
    </source>
</evidence>
<feature type="signal peptide" evidence="1">
    <location>
        <begin position="1"/>
        <end position="19"/>
    </location>
</feature>
<dbReference type="OMA" id="GDYYICY"/>
<dbReference type="HOGENOM" id="CLU_173540_0_0_1"/>
<feature type="chain" id="PRO_5002814396" evidence="1">
    <location>
        <begin position="20"/>
        <end position="100"/>
    </location>
</feature>
<reference evidence="2 3" key="1">
    <citation type="journal article" date="2007" name="Nature">
        <title>Evolution of genes and genomes on the Drosophila phylogeny.</title>
        <authorList>
            <consortium name="Drosophila 12 Genomes Consortium"/>
            <person name="Clark A.G."/>
            <person name="Eisen M.B."/>
            <person name="Smith D.R."/>
            <person name="Bergman C.M."/>
            <person name="Oliver B."/>
            <person name="Markow T.A."/>
            <person name="Kaufman T.C."/>
            <person name="Kellis M."/>
            <person name="Gelbart W."/>
            <person name="Iyer V.N."/>
            <person name="Pollard D.A."/>
            <person name="Sackton T.B."/>
            <person name="Larracuente A.M."/>
            <person name="Singh N.D."/>
            <person name="Abad J.P."/>
            <person name="Abt D.N."/>
            <person name="Adryan B."/>
            <person name="Aguade M."/>
            <person name="Akashi H."/>
            <person name="Anderson W.W."/>
            <person name="Aquadro C.F."/>
            <person name="Ardell D.H."/>
            <person name="Arguello R."/>
            <person name="Artieri C.G."/>
            <person name="Barbash D.A."/>
            <person name="Barker D."/>
            <person name="Barsanti P."/>
            <person name="Batterham P."/>
            <person name="Batzoglou S."/>
            <person name="Begun D."/>
            <person name="Bhutkar A."/>
            <person name="Blanco E."/>
            <person name="Bosak S.A."/>
            <person name="Bradley R.K."/>
            <person name="Brand A.D."/>
            <person name="Brent M.R."/>
            <person name="Brooks A.N."/>
            <person name="Brown R.H."/>
            <person name="Butlin R.K."/>
            <person name="Caggese C."/>
            <person name="Calvi B.R."/>
            <person name="Bernardo de Carvalho A."/>
            <person name="Caspi A."/>
            <person name="Castrezana S."/>
            <person name="Celniker S.E."/>
            <person name="Chang J.L."/>
            <person name="Chapple C."/>
            <person name="Chatterji S."/>
            <person name="Chinwalla A."/>
            <person name="Civetta A."/>
            <person name="Clifton S.W."/>
            <person name="Comeron J.M."/>
            <person name="Costello J.C."/>
            <person name="Coyne J.A."/>
            <person name="Daub J."/>
            <person name="David R.G."/>
            <person name="Delcher A.L."/>
            <person name="Delehaunty K."/>
            <person name="Do C.B."/>
            <person name="Ebling H."/>
            <person name="Edwards K."/>
            <person name="Eickbush T."/>
            <person name="Evans J.D."/>
            <person name="Filipski A."/>
            <person name="Findeiss S."/>
            <person name="Freyhult E."/>
            <person name="Fulton L."/>
            <person name="Fulton R."/>
            <person name="Garcia A.C."/>
            <person name="Gardiner A."/>
            <person name="Garfield D.A."/>
            <person name="Garvin B.E."/>
            <person name="Gibson G."/>
            <person name="Gilbert D."/>
            <person name="Gnerre S."/>
            <person name="Godfrey J."/>
            <person name="Good R."/>
            <person name="Gotea V."/>
            <person name="Gravely B."/>
            <person name="Greenberg A.J."/>
            <person name="Griffiths-Jones S."/>
            <person name="Gross S."/>
            <person name="Guigo R."/>
            <person name="Gustafson E.A."/>
            <person name="Haerty W."/>
            <person name="Hahn M.W."/>
            <person name="Halligan D.L."/>
            <person name="Halpern A.L."/>
            <person name="Halter G.M."/>
            <person name="Han M.V."/>
            <person name="Heger A."/>
            <person name="Hillier L."/>
            <person name="Hinrichs A.S."/>
            <person name="Holmes I."/>
            <person name="Hoskins R.A."/>
            <person name="Hubisz M.J."/>
            <person name="Hultmark D."/>
            <person name="Huntley M.A."/>
            <person name="Jaffe D.B."/>
            <person name="Jagadeeshan S."/>
            <person name="Jeck W.R."/>
            <person name="Johnson J."/>
            <person name="Jones C.D."/>
            <person name="Jordan W.C."/>
            <person name="Karpen G.H."/>
            <person name="Kataoka E."/>
            <person name="Keightley P.D."/>
            <person name="Kheradpour P."/>
            <person name="Kirkness E.F."/>
            <person name="Koerich L.B."/>
            <person name="Kristiansen K."/>
            <person name="Kudrna D."/>
            <person name="Kulathinal R.J."/>
            <person name="Kumar S."/>
            <person name="Kwok R."/>
            <person name="Lander E."/>
            <person name="Langley C.H."/>
            <person name="Lapoint R."/>
            <person name="Lazzaro B.P."/>
            <person name="Lee S.J."/>
            <person name="Levesque L."/>
            <person name="Li R."/>
            <person name="Lin C.F."/>
            <person name="Lin M.F."/>
            <person name="Lindblad-Toh K."/>
            <person name="Llopart A."/>
            <person name="Long M."/>
            <person name="Low L."/>
            <person name="Lozovsky E."/>
            <person name="Lu J."/>
            <person name="Luo M."/>
            <person name="Machado C.A."/>
            <person name="Makalowski W."/>
            <person name="Marzo M."/>
            <person name="Matsuda M."/>
            <person name="Matzkin L."/>
            <person name="McAllister B."/>
            <person name="McBride C.S."/>
            <person name="McKernan B."/>
            <person name="McKernan K."/>
            <person name="Mendez-Lago M."/>
            <person name="Minx P."/>
            <person name="Mollenhauer M.U."/>
            <person name="Montooth K."/>
            <person name="Mount S.M."/>
            <person name="Mu X."/>
            <person name="Myers E."/>
            <person name="Negre B."/>
            <person name="Newfeld S."/>
            <person name="Nielsen R."/>
            <person name="Noor M.A."/>
            <person name="O'Grady P."/>
            <person name="Pachter L."/>
            <person name="Papaceit M."/>
            <person name="Parisi M.J."/>
            <person name="Parisi M."/>
            <person name="Parts L."/>
            <person name="Pedersen J.S."/>
            <person name="Pesole G."/>
            <person name="Phillippy A.M."/>
            <person name="Ponting C.P."/>
            <person name="Pop M."/>
            <person name="Porcelli D."/>
            <person name="Powell J.R."/>
            <person name="Prohaska S."/>
            <person name="Pruitt K."/>
            <person name="Puig M."/>
            <person name="Quesneville H."/>
            <person name="Ram K.R."/>
            <person name="Rand D."/>
            <person name="Rasmussen M.D."/>
            <person name="Reed L.K."/>
            <person name="Reenan R."/>
            <person name="Reily A."/>
            <person name="Remington K.A."/>
            <person name="Rieger T.T."/>
            <person name="Ritchie M.G."/>
            <person name="Robin C."/>
            <person name="Rogers Y.H."/>
            <person name="Rohde C."/>
            <person name="Rozas J."/>
            <person name="Rubenfield M.J."/>
            <person name="Ruiz A."/>
            <person name="Russo S."/>
            <person name="Salzberg S.L."/>
            <person name="Sanchez-Gracia A."/>
            <person name="Saranga D.J."/>
            <person name="Sato H."/>
            <person name="Schaeffer S.W."/>
            <person name="Schatz M.C."/>
            <person name="Schlenke T."/>
            <person name="Schwartz R."/>
            <person name="Segarra C."/>
            <person name="Singh R.S."/>
            <person name="Sirot L."/>
            <person name="Sirota M."/>
            <person name="Sisneros N.B."/>
            <person name="Smith C.D."/>
            <person name="Smith T.F."/>
            <person name="Spieth J."/>
            <person name="Stage D.E."/>
            <person name="Stark A."/>
            <person name="Stephan W."/>
            <person name="Strausberg R.L."/>
            <person name="Strempel S."/>
            <person name="Sturgill D."/>
            <person name="Sutton G."/>
            <person name="Sutton G.G."/>
            <person name="Tao W."/>
            <person name="Teichmann S."/>
            <person name="Tobari Y.N."/>
            <person name="Tomimura Y."/>
            <person name="Tsolas J.M."/>
            <person name="Valente V.L."/>
            <person name="Venter E."/>
            <person name="Venter J.C."/>
            <person name="Vicario S."/>
            <person name="Vieira F.G."/>
            <person name="Vilella A.J."/>
            <person name="Villasante A."/>
            <person name="Walenz B."/>
            <person name="Wang J."/>
            <person name="Wasserman M."/>
            <person name="Watts T."/>
            <person name="Wilson D."/>
            <person name="Wilson R.K."/>
            <person name="Wing R.A."/>
            <person name="Wolfner M.F."/>
            <person name="Wong A."/>
            <person name="Wong G.K."/>
            <person name="Wu C.I."/>
            <person name="Wu G."/>
            <person name="Yamamoto D."/>
            <person name="Yang H.P."/>
            <person name="Yang S.P."/>
            <person name="Yorke J.A."/>
            <person name="Yoshida K."/>
            <person name="Zdobnov E."/>
            <person name="Zhang P."/>
            <person name="Zhang Y."/>
            <person name="Zimin A.V."/>
            <person name="Baldwin J."/>
            <person name="Abdouelleil A."/>
            <person name="Abdulkadir J."/>
            <person name="Abebe A."/>
            <person name="Abera B."/>
            <person name="Abreu J."/>
            <person name="Acer S.C."/>
            <person name="Aftuck L."/>
            <person name="Alexander A."/>
            <person name="An P."/>
            <person name="Anderson E."/>
            <person name="Anderson S."/>
            <person name="Arachi H."/>
            <person name="Azer M."/>
            <person name="Bachantsang P."/>
            <person name="Barry A."/>
            <person name="Bayul T."/>
            <person name="Berlin A."/>
            <person name="Bessette D."/>
            <person name="Bloom T."/>
            <person name="Blye J."/>
            <person name="Boguslavskiy L."/>
            <person name="Bonnet C."/>
            <person name="Boukhgalter B."/>
            <person name="Bourzgui I."/>
            <person name="Brown A."/>
            <person name="Cahill P."/>
            <person name="Channer S."/>
            <person name="Cheshatsang Y."/>
            <person name="Chuda L."/>
            <person name="Citroen M."/>
            <person name="Collymore A."/>
            <person name="Cooke P."/>
            <person name="Costello M."/>
            <person name="D'Aco K."/>
            <person name="Daza R."/>
            <person name="De Haan G."/>
            <person name="DeGray S."/>
            <person name="DeMaso C."/>
            <person name="Dhargay N."/>
            <person name="Dooley K."/>
            <person name="Dooley E."/>
            <person name="Doricent M."/>
            <person name="Dorje P."/>
            <person name="Dorjee K."/>
            <person name="Dupes A."/>
            <person name="Elong R."/>
            <person name="Falk J."/>
            <person name="Farina A."/>
            <person name="Faro S."/>
            <person name="Ferguson D."/>
            <person name="Fisher S."/>
            <person name="Foley C.D."/>
            <person name="Franke A."/>
            <person name="Friedrich D."/>
            <person name="Gadbois L."/>
            <person name="Gearin G."/>
            <person name="Gearin C.R."/>
            <person name="Giannoukos G."/>
            <person name="Goode T."/>
            <person name="Graham J."/>
            <person name="Grandbois E."/>
            <person name="Grewal S."/>
            <person name="Gyaltsen K."/>
            <person name="Hafez N."/>
            <person name="Hagos B."/>
            <person name="Hall J."/>
            <person name="Henson C."/>
            <person name="Hollinger A."/>
            <person name="Honan T."/>
            <person name="Huard M.D."/>
            <person name="Hughes L."/>
            <person name="Hurhula B."/>
            <person name="Husby M.E."/>
            <person name="Kamat A."/>
            <person name="Kanga B."/>
            <person name="Kashin S."/>
            <person name="Khazanovich D."/>
            <person name="Kisner P."/>
            <person name="Lance K."/>
            <person name="Lara M."/>
            <person name="Lee W."/>
            <person name="Lennon N."/>
            <person name="Letendre F."/>
            <person name="LeVine R."/>
            <person name="Lipovsky A."/>
            <person name="Liu X."/>
            <person name="Liu J."/>
            <person name="Liu S."/>
            <person name="Lokyitsang T."/>
            <person name="Lokyitsang Y."/>
            <person name="Lubonja R."/>
            <person name="Lui A."/>
            <person name="MacDonald P."/>
            <person name="Magnisalis V."/>
            <person name="Maru K."/>
            <person name="Matthews C."/>
            <person name="McCusker W."/>
            <person name="McDonough S."/>
            <person name="Mehta T."/>
            <person name="Meldrim J."/>
            <person name="Meneus L."/>
            <person name="Mihai O."/>
            <person name="Mihalev A."/>
            <person name="Mihova T."/>
            <person name="Mittelman R."/>
            <person name="Mlenga V."/>
            <person name="Montmayeur A."/>
            <person name="Mulrain L."/>
            <person name="Navidi A."/>
            <person name="Naylor J."/>
            <person name="Negash T."/>
            <person name="Nguyen T."/>
            <person name="Nguyen N."/>
            <person name="Nicol R."/>
            <person name="Norbu C."/>
            <person name="Norbu N."/>
            <person name="Novod N."/>
            <person name="O'Neill B."/>
            <person name="Osman S."/>
            <person name="Markiewicz E."/>
            <person name="Oyono O.L."/>
            <person name="Patti C."/>
            <person name="Phunkhang P."/>
            <person name="Pierre F."/>
            <person name="Priest M."/>
            <person name="Raghuraman S."/>
            <person name="Rege F."/>
            <person name="Reyes R."/>
            <person name="Rise C."/>
            <person name="Rogov P."/>
            <person name="Ross K."/>
            <person name="Ryan E."/>
            <person name="Settipalli S."/>
            <person name="Shea T."/>
            <person name="Sherpa N."/>
            <person name="Shi L."/>
            <person name="Shih D."/>
            <person name="Sparrow T."/>
            <person name="Spaulding J."/>
            <person name="Stalker J."/>
            <person name="Stange-Thomann N."/>
            <person name="Stavropoulos S."/>
            <person name="Stone C."/>
            <person name="Strader C."/>
            <person name="Tesfaye S."/>
            <person name="Thomson T."/>
            <person name="Thoulutsang Y."/>
            <person name="Thoulutsang D."/>
            <person name="Topham K."/>
            <person name="Topping I."/>
            <person name="Tsamla T."/>
            <person name="Vassiliev H."/>
            <person name="Vo A."/>
            <person name="Wangchuk T."/>
            <person name="Wangdi T."/>
            <person name="Weiand M."/>
            <person name="Wilkinson J."/>
            <person name="Wilson A."/>
            <person name="Yadav S."/>
            <person name="Young G."/>
            <person name="Yu Q."/>
            <person name="Zembek L."/>
            <person name="Zhong D."/>
            <person name="Zimmer A."/>
            <person name="Zwirko Z."/>
            <person name="Jaffe D.B."/>
            <person name="Alvarez P."/>
            <person name="Brockman W."/>
            <person name="Butler J."/>
            <person name="Chin C."/>
            <person name="Gnerre S."/>
            <person name="Grabherr M."/>
            <person name="Kleber M."/>
            <person name="Mauceli E."/>
            <person name="MacCallum I."/>
        </authorList>
    </citation>
    <scope>NUCLEOTIDE SEQUENCE [LARGE SCALE GENOMIC DNA]</scope>
    <source>
        <strain evidence="3">Tucson 15081-1352.22</strain>
    </source>
</reference>
<gene>
    <name evidence="2" type="primary">Dmoj\GI19656</name>
    <name evidence="2" type="ORF">Dmoj_GI19656</name>
</gene>
<organism evidence="2 3">
    <name type="scientific">Drosophila mojavensis</name>
    <name type="common">Fruit fly</name>
    <dbReference type="NCBI Taxonomy" id="7230"/>
    <lineage>
        <taxon>Eukaryota</taxon>
        <taxon>Metazoa</taxon>
        <taxon>Ecdysozoa</taxon>
        <taxon>Arthropoda</taxon>
        <taxon>Hexapoda</taxon>
        <taxon>Insecta</taxon>
        <taxon>Pterygota</taxon>
        <taxon>Neoptera</taxon>
        <taxon>Endopterygota</taxon>
        <taxon>Diptera</taxon>
        <taxon>Brachycera</taxon>
        <taxon>Muscomorpha</taxon>
        <taxon>Ephydroidea</taxon>
        <taxon>Drosophilidae</taxon>
        <taxon>Drosophila</taxon>
    </lineage>
</organism>
<dbReference type="PhylomeDB" id="B4KRN5"/>
<dbReference type="FunCoup" id="B4KRN5">
    <property type="interactions" value="2"/>
</dbReference>
<name>B4KRN5_DROMO</name>
<protein>
    <submittedName>
        <fullName evidence="2">Uncharacterized protein</fullName>
    </submittedName>
</protein>
<keyword evidence="3" id="KW-1185">Reference proteome</keyword>
<proteinExistence type="predicted"/>
<dbReference type="KEGG" id="dmo:Dmoj_GI19656"/>
<keyword evidence="1" id="KW-0732">Signal</keyword>
<accession>B4KRN5</accession>
<dbReference type="InParanoid" id="B4KRN5"/>